<evidence type="ECO:0000313" key="3">
    <source>
        <dbReference type="Proteomes" id="UP000657592"/>
    </source>
</evidence>
<dbReference type="EMBL" id="BMJY01000001">
    <property type="protein sequence ID" value="GGH34133.1"/>
    <property type="molecule type" value="Genomic_DNA"/>
</dbReference>
<dbReference type="RefSeq" id="WP_188754343.1">
    <property type="nucleotide sequence ID" value="NZ_BMJY01000001.1"/>
</dbReference>
<keyword evidence="1" id="KW-0472">Membrane</keyword>
<feature type="transmembrane region" description="Helical" evidence="1">
    <location>
        <begin position="73"/>
        <end position="93"/>
    </location>
</feature>
<dbReference type="AlphaFoldDB" id="A0A917IC09"/>
<reference evidence="2" key="2">
    <citation type="submission" date="2020-09" db="EMBL/GenBank/DDBJ databases">
        <authorList>
            <person name="Sun Q."/>
            <person name="Zhou Y."/>
        </authorList>
    </citation>
    <scope>NUCLEOTIDE SEQUENCE</scope>
    <source>
        <strain evidence="2">CGMCC 1.15794</strain>
    </source>
</reference>
<evidence type="ECO:0000313" key="2">
    <source>
        <dbReference type="EMBL" id="GGH34133.1"/>
    </source>
</evidence>
<dbReference type="Proteomes" id="UP000657592">
    <property type="component" value="Unassembled WGS sequence"/>
</dbReference>
<keyword evidence="1" id="KW-1133">Transmembrane helix</keyword>
<evidence type="ECO:0000256" key="1">
    <source>
        <dbReference type="SAM" id="Phobius"/>
    </source>
</evidence>
<sequence>MVSLLVSMYVVSAALPLFGLIRLALGAHEGLAELRRASPLADGSNGSRAQMNAMVGPLADFLLSRPRAALVDLALIGVGLVVGATASIMSLFVG</sequence>
<comment type="caution">
    <text evidence="2">The sequence shown here is derived from an EMBL/GenBank/DDBJ whole genome shotgun (WGS) entry which is preliminary data.</text>
</comment>
<gene>
    <name evidence="2" type="ORF">GCM10010921_01600</name>
</gene>
<keyword evidence="3" id="KW-1185">Reference proteome</keyword>
<protein>
    <submittedName>
        <fullName evidence="2">Uncharacterized protein</fullName>
    </submittedName>
</protein>
<keyword evidence="1" id="KW-0812">Transmembrane</keyword>
<name>A0A917IC09_9MICO</name>
<proteinExistence type="predicted"/>
<reference evidence="2" key="1">
    <citation type="journal article" date="2014" name="Int. J. Syst. Evol. Microbiol.">
        <title>Complete genome sequence of Corynebacterium casei LMG S-19264T (=DSM 44701T), isolated from a smear-ripened cheese.</title>
        <authorList>
            <consortium name="US DOE Joint Genome Institute (JGI-PGF)"/>
            <person name="Walter F."/>
            <person name="Albersmeier A."/>
            <person name="Kalinowski J."/>
            <person name="Ruckert C."/>
        </authorList>
    </citation>
    <scope>NUCLEOTIDE SEQUENCE</scope>
    <source>
        <strain evidence="2">CGMCC 1.15794</strain>
    </source>
</reference>
<accession>A0A917IC09</accession>
<organism evidence="2 3">
    <name type="scientific">Microbacterium album</name>
    <dbReference type="NCBI Taxonomy" id="2053191"/>
    <lineage>
        <taxon>Bacteria</taxon>
        <taxon>Bacillati</taxon>
        <taxon>Actinomycetota</taxon>
        <taxon>Actinomycetes</taxon>
        <taxon>Micrococcales</taxon>
        <taxon>Microbacteriaceae</taxon>
        <taxon>Microbacterium</taxon>
    </lineage>
</organism>